<feature type="chain" id="PRO_5045878559" description="Lipoprotein" evidence="1">
    <location>
        <begin position="20"/>
        <end position="230"/>
    </location>
</feature>
<dbReference type="Proteomes" id="UP000634919">
    <property type="component" value="Unassembled WGS sequence"/>
</dbReference>
<proteinExistence type="predicted"/>
<organism evidence="2 3">
    <name type="scientific">Comamonas avium</name>
    <dbReference type="NCBI Taxonomy" id="2762231"/>
    <lineage>
        <taxon>Bacteria</taxon>
        <taxon>Pseudomonadati</taxon>
        <taxon>Pseudomonadota</taxon>
        <taxon>Betaproteobacteria</taxon>
        <taxon>Burkholderiales</taxon>
        <taxon>Comamonadaceae</taxon>
        <taxon>Comamonas</taxon>
    </lineage>
</organism>
<dbReference type="RefSeq" id="WP_191723793.1">
    <property type="nucleotide sequence ID" value="NZ_JACSQK010000006.1"/>
</dbReference>
<dbReference type="PROSITE" id="PS51257">
    <property type="entry name" value="PROKAR_LIPOPROTEIN"/>
    <property type="match status" value="1"/>
</dbReference>
<dbReference type="EMBL" id="JACSQK010000006">
    <property type="protein sequence ID" value="MBD7961392.1"/>
    <property type="molecule type" value="Genomic_DNA"/>
</dbReference>
<name>A0ABR8SD24_9BURK</name>
<comment type="caution">
    <text evidence="2">The sequence shown here is derived from an EMBL/GenBank/DDBJ whole genome shotgun (WGS) entry which is preliminary data.</text>
</comment>
<evidence type="ECO:0000313" key="3">
    <source>
        <dbReference type="Proteomes" id="UP000634919"/>
    </source>
</evidence>
<keyword evidence="3" id="KW-1185">Reference proteome</keyword>
<evidence type="ECO:0000256" key="1">
    <source>
        <dbReference type="SAM" id="SignalP"/>
    </source>
</evidence>
<protein>
    <recommendedName>
        <fullName evidence="4">Lipoprotein</fullName>
    </recommendedName>
</protein>
<evidence type="ECO:0008006" key="4">
    <source>
        <dbReference type="Google" id="ProtNLM"/>
    </source>
</evidence>
<feature type="signal peptide" evidence="1">
    <location>
        <begin position="1"/>
        <end position="19"/>
    </location>
</feature>
<accession>A0ABR8SD24</accession>
<sequence>MKNTLRWPIALGLVSVWLAACGSKPPAPKWALEAQSASERAVQAYLKGQTRVADVEWSKAFNEVAATGLPSQMARMALLECAAQTAALELTDCPRYERYGAGAEPAEQAYARYLKGAHTAADVPLLPQAQQAMAAQLLGGAPVAAGLPAGQALSQLTAAGVALRAGAITPMQVQLAVDVASQQGWRRAAMAWLLVERRWAQEAGDAALLQAVDLRLQVLQEGQRKDALKK</sequence>
<keyword evidence="1" id="KW-0732">Signal</keyword>
<gene>
    <name evidence="2" type="ORF">H9646_12990</name>
</gene>
<evidence type="ECO:0000313" key="2">
    <source>
        <dbReference type="EMBL" id="MBD7961392.1"/>
    </source>
</evidence>
<reference evidence="2 3" key="1">
    <citation type="submission" date="2020-08" db="EMBL/GenBank/DDBJ databases">
        <title>A Genomic Blueprint of the Chicken Gut Microbiome.</title>
        <authorList>
            <person name="Gilroy R."/>
            <person name="Ravi A."/>
            <person name="Getino M."/>
            <person name="Pursley I."/>
            <person name="Horton D.L."/>
            <person name="Alikhan N.-F."/>
            <person name="Baker D."/>
            <person name="Gharbi K."/>
            <person name="Hall N."/>
            <person name="Watson M."/>
            <person name="Adriaenssens E.M."/>
            <person name="Foster-Nyarko E."/>
            <person name="Jarju S."/>
            <person name="Secka A."/>
            <person name="Antonio M."/>
            <person name="Oren A."/>
            <person name="Chaudhuri R."/>
            <person name="La Ragione R.M."/>
            <person name="Hildebrand F."/>
            <person name="Pallen M.J."/>
        </authorList>
    </citation>
    <scope>NUCLEOTIDE SEQUENCE [LARGE SCALE GENOMIC DNA]</scope>
    <source>
        <strain evidence="2 3">Sa2CVA6</strain>
    </source>
</reference>